<dbReference type="Proteomes" id="UP000680206">
    <property type="component" value="Unassembled WGS sequence"/>
</dbReference>
<evidence type="ECO:0000313" key="2">
    <source>
        <dbReference type="EMBL" id="MBO2461574.1"/>
    </source>
</evidence>
<reference evidence="2 3" key="1">
    <citation type="submission" date="2021-03" db="EMBL/GenBank/DDBJ databases">
        <title>Actinomadura violae sp. nov., isolated from lichen in Thailand.</title>
        <authorList>
            <person name="Kanchanasin P."/>
            <person name="Saeng-In P."/>
            <person name="Phongsopitanun W."/>
            <person name="Yuki M."/>
            <person name="Kudo T."/>
            <person name="Ohkuma M."/>
            <person name="Tanasupawat S."/>
        </authorList>
    </citation>
    <scope>NUCLEOTIDE SEQUENCE [LARGE SCALE GENOMIC DNA]</scope>
    <source>
        <strain evidence="2 3">LCR2-06</strain>
    </source>
</reference>
<protein>
    <submittedName>
        <fullName evidence="2">Hin recombinase</fullName>
    </submittedName>
</protein>
<dbReference type="RefSeq" id="WP_208244930.1">
    <property type="nucleotide sequence ID" value="NZ_JAGEPF010000018.1"/>
</dbReference>
<dbReference type="InterPro" id="IPR009057">
    <property type="entry name" value="Homeodomain-like_sf"/>
</dbReference>
<accession>A0ABS3RZU5</accession>
<comment type="caution">
    <text evidence="2">The sequence shown here is derived from an EMBL/GenBank/DDBJ whole genome shotgun (WGS) entry which is preliminary data.</text>
</comment>
<proteinExistence type="predicted"/>
<gene>
    <name evidence="2" type="ORF">J4709_28805</name>
</gene>
<dbReference type="CDD" id="cd00569">
    <property type="entry name" value="HTH_Hin_like"/>
    <property type="match status" value="1"/>
</dbReference>
<feature type="domain" description="Resolvase HTH" evidence="1">
    <location>
        <begin position="441"/>
        <end position="485"/>
    </location>
</feature>
<dbReference type="PANTHER" id="PTHR39290">
    <property type="entry name" value="C3H1-TYPE DOMAIN-CONTAINING PROTEIN-RELATED"/>
    <property type="match status" value="1"/>
</dbReference>
<evidence type="ECO:0000259" key="1">
    <source>
        <dbReference type="Pfam" id="PF02796"/>
    </source>
</evidence>
<evidence type="ECO:0000313" key="3">
    <source>
        <dbReference type="Proteomes" id="UP000680206"/>
    </source>
</evidence>
<sequence>MAVPSAEPVPAGPLLDVDRLRAELEAFWAEREPVQTPPHLGWGWGEPPIAGTVHDQQSTTVNPYWEIARLLPTTDQGAVMTMPLAPDLLHLLGMREKLTVAFGYVVPSPADVAWIVGQLDAAGLPRRIAEVCAGAGYWAWQLTQAGVEVDATDACPAGQMPPAAYGLVEQYTGTAGPCWAPVQAMDAAEAAAAAGDVPLMMVWPPYRDPAAYKALRAYTGDLLFYCGEYRGCTADDRFFNLLDRDWTEVSWSPGRLRYDGLRDHLVLYRRKPPPPPGRPIGPLTRAEQDAVDAGNCMLAPYGCTARRATRWWCATHKSRWRRTGDAGDPVMAQRLRRLTAYTEPTAETCALEFCDEPHHALGLCAGHYSRVMRDGHPGTTPIAKRAKLAPVDVPADAVAAALKLVDGNIERLRWNPRTQKIEVVPSRRRGTPRVKTGRPTGRPPAMDETAVEQARQMVEDGVSVSQTALRMGVSAATLRRYLQGWKPVSQR</sequence>
<dbReference type="InterPro" id="IPR006120">
    <property type="entry name" value="Resolvase_HTH_dom"/>
</dbReference>
<dbReference type="SUPFAM" id="SSF53335">
    <property type="entry name" value="S-adenosyl-L-methionine-dependent methyltransferases"/>
    <property type="match status" value="1"/>
</dbReference>
<dbReference type="SUPFAM" id="SSF46689">
    <property type="entry name" value="Homeodomain-like"/>
    <property type="match status" value="1"/>
</dbReference>
<keyword evidence="3" id="KW-1185">Reference proteome</keyword>
<dbReference type="PANTHER" id="PTHR39290:SF6">
    <property type="entry name" value="S-ADENOSYL-L-METHIONINE-DEPENDENT METHYLTRANSFERASES SUPERFAMILY PROTEIN"/>
    <property type="match status" value="1"/>
</dbReference>
<dbReference type="EMBL" id="JAGEPF010000018">
    <property type="protein sequence ID" value="MBO2461574.1"/>
    <property type="molecule type" value="Genomic_DNA"/>
</dbReference>
<organism evidence="2 3">
    <name type="scientific">Actinomadura violacea</name>
    <dbReference type="NCBI Taxonomy" id="2819934"/>
    <lineage>
        <taxon>Bacteria</taxon>
        <taxon>Bacillati</taxon>
        <taxon>Actinomycetota</taxon>
        <taxon>Actinomycetes</taxon>
        <taxon>Streptosporangiales</taxon>
        <taxon>Thermomonosporaceae</taxon>
        <taxon>Actinomadura</taxon>
    </lineage>
</organism>
<dbReference type="InterPro" id="IPR029063">
    <property type="entry name" value="SAM-dependent_MTases_sf"/>
</dbReference>
<name>A0ABS3RZU5_9ACTN</name>
<dbReference type="Gene3D" id="1.10.10.60">
    <property type="entry name" value="Homeodomain-like"/>
    <property type="match status" value="1"/>
</dbReference>
<dbReference type="Pfam" id="PF02796">
    <property type="entry name" value="HTH_7"/>
    <property type="match status" value="1"/>
</dbReference>